<reference evidence="2" key="2">
    <citation type="submission" date="2021-09" db="EMBL/GenBank/DDBJ databases">
        <authorList>
            <person name="Jia N."/>
            <person name="Wang J."/>
            <person name="Shi W."/>
            <person name="Du L."/>
            <person name="Sun Y."/>
            <person name="Zhan W."/>
            <person name="Jiang J."/>
            <person name="Wang Q."/>
            <person name="Zhang B."/>
            <person name="Ji P."/>
            <person name="Sakyi L.B."/>
            <person name="Cui X."/>
            <person name="Yuan T."/>
            <person name="Jiang B."/>
            <person name="Yang W."/>
            <person name="Lam T.T.-Y."/>
            <person name="Chang Q."/>
            <person name="Ding S."/>
            <person name="Wang X."/>
            <person name="Zhu J."/>
            <person name="Ruan X."/>
            <person name="Zhao L."/>
            <person name="Wei J."/>
            <person name="Que T."/>
            <person name="Du C."/>
            <person name="Cheng J."/>
            <person name="Dai P."/>
            <person name="Han X."/>
            <person name="Huang E."/>
            <person name="Gao Y."/>
            <person name="Liu J."/>
            <person name="Shao H."/>
            <person name="Ye R."/>
            <person name="Li L."/>
            <person name="Wei W."/>
            <person name="Wang X."/>
            <person name="Wang C."/>
            <person name="Huo Q."/>
            <person name="Li W."/>
            <person name="Guo W."/>
            <person name="Chen H."/>
            <person name="Chen S."/>
            <person name="Zhou L."/>
            <person name="Zhou L."/>
            <person name="Ni X."/>
            <person name="Tian J."/>
            <person name="Zhou Y."/>
            <person name="Sheng Y."/>
            <person name="Liu T."/>
            <person name="Pan Y."/>
            <person name="Xia L."/>
            <person name="Li J."/>
            <person name="Zhao F."/>
            <person name="Cao W."/>
        </authorList>
    </citation>
    <scope>NUCLEOTIDE SEQUENCE</scope>
    <source>
        <strain evidence="2">Rsan-2018</strain>
        <tissue evidence="2">Larvae</tissue>
    </source>
</reference>
<name>A0A9D4SPT8_RHISA</name>
<accession>A0A9D4SPT8</accession>
<reference evidence="2" key="1">
    <citation type="journal article" date="2020" name="Cell">
        <title>Large-Scale Comparative Analyses of Tick Genomes Elucidate Their Genetic Diversity and Vector Capacities.</title>
        <authorList>
            <consortium name="Tick Genome and Microbiome Consortium (TIGMIC)"/>
            <person name="Jia N."/>
            <person name="Wang J."/>
            <person name="Shi W."/>
            <person name="Du L."/>
            <person name="Sun Y."/>
            <person name="Zhan W."/>
            <person name="Jiang J.F."/>
            <person name="Wang Q."/>
            <person name="Zhang B."/>
            <person name="Ji P."/>
            <person name="Bell-Sakyi L."/>
            <person name="Cui X.M."/>
            <person name="Yuan T.T."/>
            <person name="Jiang B.G."/>
            <person name="Yang W.F."/>
            <person name="Lam T.T."/>
            <person name="Chang Q.C."/>
            <person name="Ding S.J."/>
            <person name="Wang X.J."/>
            <person name="Zhu J.G."/>
            <person name="Ruan X.D."/>
            <person name="Zhao L."/>
            <person name="Wei J.T."/>
            <person name="Ye R.Z."/>
            <person name="Que T.C."/>
            <person name="Du C.H."/>
            <person name="Zhou Y.H."/>
            <person name="Cheng J.X."/>
            <person name="Dai P.F."/>
            <person name="Guo W.B."/>
            <person name="Han X.H."/>
            <person name="Huang E.J."/>
            <person name="Li L.F."/>
            <person name="Wei W."/>
            <person name="Gao Y.C."/>
            <person name="Liu J.Z."/>
            <person name="Shao H.Z."/>
            <person name="Wang X."/>
            <person name="Wang C.C."/>
            <person name="Yang T.C."/>
            <person name="Huo Q.B."/>
            <person name="Li W."/>
            <person name="Chen H.Y."/>
            <person name="Chen S.E."/>
            <person name="Zhou L.G."/>
            <person name="Ni X.B."/>
            <person name="Tian J.H."/>
            <person name="Sheng Y."/>
            <person name="Liu T."/>
            <person name="Pan Y.S."/>
            <person name="Xia L.Y."/>
            <person name="Li J."/>
            <person name="Zhao F."/>
            <person name="Cao W.C."/>
        </authorList>
    </citation>
    <scope>NUCLEOTIDE SEQUENCE</scope>
    <source>
        <strain evidence="2">Rsan-2018</strain>
    </source>
</reference>
<dbReference type="AlphaFoldDB" id="A0A9D4SPT8"/>
<dbReference type="EMBL" id="JABSTV010001254">
    <property type="protein sequence ID" value="KAH7939021.1"/>
    <property type="molecule type" value="Genomic_DNA"/>
</dbReference>
<feature type="region of interest" description="Disordered" evidence="1">
    <location>
        <begin position="1"/>
        <end position="21"/>
    </location>
</feature>
<organism evidence="2 3">
    <name type="scientific">Rhipicephalus sanguineus</name>
    <name type="common">Brown dog tick</name>
    <name type="synonym">Ixodes sanguineus</name>
    <dbReference type="NCBI Taxonomy" id="34632"/>
    <lineage>
        <taxon>Eukaryota</taxon>
        <taxon>Metazoa</taxon>
        <taxon>Ecdysozoa</taxon>
        <taxon>Arthropoda</taxon>
        <taxon>Chelicerata</taxon>
        <taxon>Arachnida</taxon>
        <taxon>Acari</taxon>
        <taxon>Parasitiformes</taxon>
        <taxon>Ixodida</taxon>
        <taxon>Ixodoidea</taxon>
        <taxon>Ixodidae</taxon>
        <taxon>Rhipicephalinae</taxon>
        <taxon>Rhipicephalus</taxon>
        <taxon>Rhipicephalus</taxon>
    </lineage>
</organism>
<keyword evidence="3" id="KW-1185">Reference proteome</keyword>
<proteinExistence type="predicted"/>
<sequence>MWTLSSPPAAPRSYHSHDVRRFKGIVREDTTPEPGHDAAACQSQLTVSKAYTERRRAARQTAVAVGDMGRSSGNLGQHSSFPMMAEHGTRQGCEKCLMGAQTPLAFSNIPHGVTHQFVTIPLMLHFYLEHGSKRLPKQVFQQRNRCLVQGAIPLRQRGQPQDSFLQHKRCHALP</sequence>
<evidence type="ECO:0000256" key="1">
    <source>
        <dbReference type="SAM" id="MobiDB-lite"/>
    </source>
</evidence>
<protein>
    <submittedName>
        <fullName evidence="2">Uncharacterized protein</fullName>
    </submittedName>
</protein>
<comment type="caution">
    <text evidence="2">The sequence shown here is derived from an EMBL/GenBank/DDBJ whole genome shotgun (WGS) entry which is preliminary data.</text>
</comment>
<dbReference type="Proteomes" id="UP000821837">
    <property type="component" value="Chromosome 8"/>
</dbReference>
<evidence type="ECO:0000313" key="2">
    <source>
        <dbReference type="EMBL" id="KAH7939021.1"/>
    </source>
</evidence>
<gene>
    <name evidence="2" type="ORF">HPB52_004936</name>
</gene>
<evidence type="ECO:0000313" key="3">
    <source>
        <dbReference type="Proteomes" id="UP000821837"/>
    </source>
</evidence>